<comment type="caution">
    <text evidence="1">The sequence shown here is derived from an EMBL/GenBank/DDBJ whole genome shotgun (WGS) entry which is preliminary data.</text>
</comment>
<dbReference type="InterPro" id="IPR011990">
    <property type="entry name" value="TPR-like_helical_dom_sf"/>
</dbReference>
<gene>
    <name evidence="1" type="ORF">MGAL_10B015377</name>
</gene>
<keyword evidence="2" id="KW-1185">Reference proteome</keyword>
<evidence type="ECO:0008006" key="3">
    <source>
        <dbReference type="Google" id="ProtNLM"/>
    </source>
</evidence>
<dbReference type="OrthoDB" id="5988859at2759"/>
<dbReference type="AlphaFoldDB" id="A0A8B6E3J5"/>
<evidence type="ECO:0000313" key="2">
    <source>
        <dbReference type="Proteomes" id="UP000596742"/>
    </source>
</evidence>
<name>A0A8B6E3J5_MYTGA</name>
<dbReference type="SUPFAM" id="SSF48452">
    <property type="entry name" value="TPR-like"/>
    <property type="match status" value="1"/>
</dbReference>
<proteinExistence type="predicted"/>
<accession>A0A8B6E3J5</accession>
<sequence length="234" mass="27241">MLSLAHQNGPQILQDLSRSKNKHKYYKYKRDLSHLLIGKNSDAVAGWLMLASFFYVHEHYLLSLDIINHAVRKCTSEKLYHWQIGLNQTQENLLYFFKRTELCTILKAITVECPKFPPNSPISPQELQLNGCEQLLDLHPLIFAHFLSFLCYYHLHEQRLCKQSLLQLRQTIMKPLTTDRSYIYNDILSIICLGICYQMIGDTHSARQCFLQATQIDEENLTSAAMRLCNCNVD</sequence>
<dbReference type="Proteomes" id="UP000596742">
    <property type="component" value="Unassembled WGS sequence"/>
</dbReference>
<reference evidence="1" key="1">
    <citation type="submission" date="2018-11" db="EMBL/GenBank/DDBJ databases">
        <authorList>
            <person name="Alioto T."/>
            <person name="Alioto T."/>
        </authorList>
    </citation>
    <scope>NUCLEOTIDE SEQUENCE</scope>
</reference>
<dbReference type="EMBL" id="UYJE01004456">
    <property type="protein sequence ID" value="VDI28121.1"/>
    <property type="molecule type" value="Genomic_DNA"/>
</dbReference>
<organism evidence="1 2">
    <name type="scientific">Mytilus galloprovincialis</name>
    <name type="common">Mediterranean mussel</name>
    <dbReference type="NCBI Taxonomy" id="29158"/>
    <lineage>
        <taxon>Eukaryota</taxon>
        <taxon>Metazoa</taxon>
        <taxon>Spiralia</taxon>
        <taxon>Lophotrochozoa</taxon>
        <taxon>Mollusca</taxon>
        <taxon>Bivalvia</taxon>
        <taxon>Autobranchia</taxon>
        <taxon>Pteriomorphia</taxon>
        <taxon>Mytilida</taxon>
        <taxon>Mytiloidea</taxon>
        <taxon>Mytilidae</taxon>
        <taxon>Mytilinae</taxon>
        <taxon>Mytilus</taxon>
    </lineage>
</organism>
<evidence type="ECO:0000313" key="1">
    <source>
        <dbReference type="EMBL" id="VDI28121.1"/>
    </source>
</evidence>
<protein>
    <recommendedName>
        <fullName evidence="3">Cohesin loading complex subunit SCC4 homolog</fullName>
    </recommendedName>
</protein>